<evidence type="ECO:0000313" key="11">
    <source>
        <dbReference type="Proteomes" id="UP000823849"/>
    </source>
</evidence>
<reference evidence="10" key="1">
    <citation type="journal article" date="2021" name="PeerJ">
        <title>Extensive microbial diversity within the chicken gut microbiome revealed by metagenomics and culture.</title>
        <authorList>
            <person name="Gilroy R."/>
            <person name="Ravi A."/>
            <person name="Getino M."/>
            <person name="Pursley I."/>
            <person name="Horton D.L."/>
            <person name="Alikhan N.F."/>
            <person name="Baker D."/>
            <person name="Gharbi K."/>
            <person name="Hall N."/>
            <person name="Watson M."/>
            <person name="Adriaenssens E.M."/>
            <person name="Foster-Nyarko E."/>
            <person name="Jarju S."/>
            <person name="Secka A."/>
            <person name="Antonio M."/>
            <person name="Oren A."/>
            <person name="Chaudhuri R.R."/>
            <person name="La Ragione R."/>
            <person name="Hildebrand F."/>
            <person name="Pallen M.J."/>
        </authorList>
    </citation>
    <scope>NUCLEOTIDE SEQUENCE</scope>
    <source>
        <strain evidence="10">CHK185-5351</strain>
    </source>
</reference>
<evidence type="ECO:0000259" key="8">
    <source>
        <dbReference type="PROSITE" id="PS50893"/>
    </source>
</evidence>
<dbReference type="InterPro" id="IPR003593">
    <property type="entry name" value="AAA+_ATPase"/>
</dbReference>
<dbReference type="AlphaFoldDB" id="A0A9D2SMT7"/>
<feature type="transmembrane region" description="Helical" evidence="7">
    <location>
        <begin position="134"/>
        <end position="153"/>
    </location>
</feature>
<dbReference type="GO" id="GO:0005524">
    <property type="term" value="F:ATP binding"/>
    <property type="evidence" value="ECO:0007669"/>
    <property type="project" value="UniProtKB-KW"/>
</dbReference>
<comment type="subcellular location">
    <subcellularLocation>
        <location evidence="1">Cell membrane</location>
        <topology evidence="1">Multi-pass membrane protein</topology>
    </subcellularLocation>
</comment>
<keyword evidence="5 7" id="KW-1133">Transmembrane helix</keyword>
<dbReference type="Gene3D" id="1.20.1560.10">
    <property type="entry name" value="ABC transporter type 1, transmembrane domain"/>
    <property type="match status" value="1"/>
</dbReference>
<proteinExistence type="predicted"/>
<comment type="caution">
    <text evidence="10">The sequence shown here is derived from an EMBL/GenBank/DDBJ whole genome shotgun (WGS) entry which is preliminary data.</text>
</comment>
<evidence type="ECO:0000256" key="4">
    <source>
        <dbReference type="ARBA" id="ARBA00022840"/>
    </source>
</evidence>
<dbReference type="InterPro" id="IPR011527">
    <property type="entry name" value="ABC1_TM_dom"/>
</dbReference>
<dbReference type="PANTHER" id="PTHR24221:SF654">
    <property type="entry name" value="ATP-BINDING CASSETTE SUB-FAMILY B MEMBER 6"/>
    <property type="match status" value="1"/>
</dbReference>
<keyword evidence="6 7" id="KW-0472">Membrane</keyword>
<evidence type="ECO:0000259" key="9">
    <source>
        <dbReference type="PROSITE" id="PS50929"/>
    </source>
</evidence>
<dbReference type="Proteomes" id="UP000823849">
    <property type="component" value="Unassembled WGS sequence"/>
</dbReference>
<dbReference type="PROSITE" id="PS50929">
    <property type="entry name" value="ABC_TM1F"/>
    <property type="match status" value="1"/>
</dbReference>
<dbReference type="Gene3D" id="3.40.50.300">
    <property type="entry name" value="P-loop containing nucleotide triphosphate hydrolases"/>
    <property type="match status" value="1"/>
</dbReference>
<dbReference type="InterPro" id="IPR027417">
    <property type="entry name" value="P-loop_NTPase"/>
</dbReference>
<keyword evidence="4 10" id="KW-0067">ATP-binding</keyword>
<dbReference type="SMART" id="SM00382">
    <property type="entry name" value="AAA"/>
    <property type="match status" value="1"/>
</dbReference>
<gene>
    <name evidence="10" type="ORF">H9705_08830</name>
</gene>
<evidence type="ECO:0000313" key="10">
    <source>
        <dbReference type="EMBL" id="HJC15910.1"/>
    </source>
</evidence>
<dbReference type="SUPFAM" id="SSF90123">
    <property type="entry name" value="ABC transporter transmembrane region"/>
    <property type="match status" value="1"/>
</dbReference>
<dbReference type="GO" id="GO:0034040">
    <property type="term" value="F:ATPase-coupled lipid transmembrane transporter activity"/>
    <property type="evidence" value="ECO:0007669"/>
    <property type="project" value="TreeGrafter"/>
</dbReference>
<name>A0A9D2SMT7_9FIRM</name>
<sequence>MKLIWNRFRDAAGRFPKQFTVSMLLALLLALMNALVPWGLRQYLQKVTDENTHQVILAGIVCFAVYFLIRILVTISWTISLDRFGGRYIESVTLSLERAMAETSYDQIERMQPGVLRNIMYTDVLNIFRTVGNFVPSSLGALAVMAASLVISFLYEVKMTLFICASILIGLLLSWCSRKVLTHTAGQTNAMLKKHDQWCTQFVDMLPQIQQNPVLEYYTERTSENLHRFIDTSIHEDRKTVFWTGLVNGYNSLFSILLSAVLAIPVAGNSVSNLVFFTMISNLVLEQAQTVEQDFQLIVKNLVSFRNVERVMNLPRTGGDAPVPDIRQVSFDHVSFSYTGQVKAADDICCRFVSGDAVLLKGGNGSGKSTFLKLLTGAYVPSEGAIWINDRPLSDYRRADLNRKILYISQEEKCLDETFRTYLELVTAEHIPEERFRDLLRFVELSDDDRKISGNGASLSVGQRKKLLAMKLFLRFREADLIILDELTAGLDARTTEKVYGELFQLAREQGKILLLVDHNPPDLLHFTGTLEFQEGKLTAKTTGGNAG</sequence>
<dbReference type="GO" id="GO:0005886">
    <property type="term" value="C:plasma membrane"/>
    <property type="evidence" value="ECO:0007669"/>
    <property type="project" value="UniProtKB-SubCell"/>
</dbReference>
<dbReference type="InterPro" id="IPR036640">
    <property type="entry name" value="ABC1_TM_sf"/>
</dbReference>
<feature type="transmembrane region" description="Helical" evidence="7">
    <location>
        <begin position="21"/>
        <end position="40"/>
    </location>
</feature>
<keyword evidence="3" id="KW-0547">Nucleotide-binding</keyword>
<dbReference type="GO" id="GO:0016887">
    <property type="term" value="F:ATP hydrolysis activity"/>
    <property type="evidence" value="ECO:0007669"/>
    <property type="project" value="InterPro"/>
</dbReference>
<dbReference type="Pfam" id="PF00664">
    <property type="entry name" value="ABC_membrane"/>
    <property type="match status" value="1"/>
</dbReference>
<evidence type="ECO:0000256" key="1">
    <source>
        <dbReference type="ARBA" id="ARBA00004651"/>
    </source>
</evidence>
<feature type="domain" description="ABC transmembrane type-1" evidence="9">
    <location>
        <begin position="21"/>
        <end position="190"/>
    </location>
</feature>
<feature type="transmembrane region" description="Helical" evidence="7">
    <location>
        <begin position="241"/>
        <end position="264"/>
    </location>
</feature>
<dbReference type="EMBL" id="DWWU01000037">
    <property type="protein sequence ID" value="HJC15910.1"/>
    <property type="molecule type" value="Genomic_DNA"/>
</dbReference>
<evidence type="ECO:0000256" key="5">
    <source>
        <dbReference type="ARBA" id="ARBA00022989"/>
    </source>
</evidence>
<protein>
    <submittedName>
        <fullName evidence="10">ABC transporter ATP-binding protein/permease</fullName>
    </submittedName>
</protein>
<evidence type="ECO:0000256" key="3">
    <source>
        <dbReference type="ARBA" id="ARBA00022741"/>
    </source>
</evidence>
<feature type="transmembrane region" description="Helical" evidence="7">
    <location>
        <begin position="52"/>
        <end position="73"/>
    </location>
</feature>
<keyword evidence="2 7" id="KW-0812">Transmembrane</keyword>
<dbReference type="GO" id="GO:0140359">
    <property type="term" value="F:ABC-type transporter activity"/>
    <property type="evidence" value="ECO:0007669"/>
    <property type="project" value="InterPro"/>
</dbReference>
<evidence type="ECO:0000256" key="7">
    <source>
        <dbReference type="SAM" id="Phobius"/>
    </source>
</evidence>
<dbReference type="Pfam" id="PF00005">
    <property type="entry name" value="ABC_tran"/>
    <property type="match status" value="1"/>
</dbReference>
<dbReference type="InterPro" id="IPR003439">
    <property type="entry name" value="ABC_transporter-like_ATP-bd"/>
</dbReference>
<dbReference type="SUPFAM" id="SSF52540">
    <property type="entry name" value="P-loop containing nucleoside triphosphate hydrolases"/>
    <property type="match status" value="1"/>
</dbReference>
<dbReference type="PROSITE" id="PS50893">
    <property type="entry name" value="ABC_TRANSPORTER_2"/>
    <property type="match status" value="1"/>
</dbReference>
<dbReference type="InterPro" id="IPR039421">
    <property type="entry name" value="Type_1_exporter"/>
</dbReference>
<dbReference type="PANTHER" id="PTHR24221">
    <property type="entry name" value="ATP-BINDING CASSETTE SUB-FAMILY B"/>
    <property type="match status" value="1"/>
</dbReference>
<evidence type="ECO:0000256" key="2">
    <source>
        <dbReference type="ARBA" id="ARBA00022692"/>
    </source>
</evidence>
<feature type="transmembrane region" description="Helical" evidence="7">
    <location>
        <begin position="159"/>
        <end position="176"/>
    </location>
</feature>
<reference evidence="10" key="2">
    <citation type="submission" date="2021-04" db="EMBL/GenBank/DDBJ databases">
        <authorList>
            <person name="Gilroy R."/>
        </authorList>
    </citation>
    <scope>NUCLEOTIDE SEQUENCE</scope>
    <source>
        <strain evidence="10">CHK185-5351</strain>
    </source>
</reference>
<feature type="domain" description="ABC transporter" evidence="8">
    <location>
        <begin position="329"/>
        <end position="547"/>
    </location>
</feature>
<accession>A0A9D2SMT7</accession>
<evidence type="ECO:0000256" key="6">
    <source>
        <dbReference type="ARBA" id="ARBA00023136"/>
    </source>
</evidence>
<organism evidence="10 11">
    <name type="scientific">Candidatus Fusicatenibacter intestinigallinarum</name>
    <dbReference type="NCBI Taxonomy" id="2838598"/>
    <lineage>
        <taxon>Bacteria</taxon>
        <taxon>Bacillati</taxon>
        <taxon>Bacillota</taxon>
        <taxon>Clostridia</taxon>
        <taxon>Lachnospirales</taxon>
        <taxon>Lachnospiraceae</taxon>
        <taxon>Fusicatenibacter</taxon>
    </lineage>
</organism>